<keyword evidence="3" id="KW-1185">Reference proteome</keyword>
<dbReference type="InterPro" id="IPR017531">
    <property type="entry name" value="Hydrolase-1_PEP"/>
</dbReference>
<accession>A0A323V0J6</accession>
<evidence type="ECO:0000313" key="3">
    <source>
        <dbReference type="Proteomes" id="UP000248259"/>
    </source>
</evidence>
<reference evidence="2 3" key="1">
    <citation type="submission" date="2018-06" db="EMBL/GenBank/DDBJ databases">
        <title>Azoarcus communis strain SWub3 genome.</title>
        <authorList>
            <person name="Zorraquino Salvo V."/>
            <person name="Toubiana D."/>
            <person name="Blumwald E."/>
        </authorList>
    </citation>
    <scope>NUCLEOTIDE SEQUENCE [LARGE SCALE GENOMIC DNA]</scope>
    <source>
        <strain evidence="2 3">SWub3</strain>
    </source>
</reference>
<proteinExistence type="predicted"/>
<evidence type="ECO:0000259" key="1">
    <source>
        <dbReference type="Pfam" id="PF12146"/>
    </source>
</evidence>
<dbReference type="NCBIfam" id="TIGR03100">
    <property type="entry name" value="hydr1_PEP"/>
    <property type="match status" value="1"/>
</dbReference>
<dbReference type="AlphaFoldDB" id="A0A323V0J6"/>
<dbReference type="InterPro" id="IPR029058">
    <property type="entry name" value="AB_hydrolase_fold"/>
</dbReference>
<dbReference type="PANTHER" id="PTHR43265:SF1">
    <property type="entry name" value="ESTERASE ESTD"/>
    <property type="match status" value="1"/>
</dbReference>
<feature type="domain" description="Serine aminopeptidase S33" evidence="1">
    <location>
        <begin position="52"/>
        <end position="170"/>
    </location>
</feature>
<evidence type="ECO:0000313" key="2">
    <source>
        <dbReference type="EMBL" id="PZA18247.1"/>
    </source>
</evidence>
<dbReference type="OrthoDB" id="5379975at2"/>
<organism evidence="2 3">
    <name type="scientific">Parazoarcus communis SWub3 = DSM 12120</name>
    <dbReference type="NCBI Taxonomy" id="1121029"/>
    <lineage>
        <taxon>Bacteria</taxon>
        <taxon>Pseudomonadati</taxon>
        <taxon>Pseudomonadota</taxon>
        <taxon>Betaproteobacteria</taxon>
        <taxon>Rhodocyclales</taxon>
        <taxon>Zoogloeaceae</taxon>
        <taxon>Parazoarcus</taxon>
    </lineage>
</organism>
<dbReference type="Proteomes" id="UP000248259">
    <property type="component" value="Unassembled WGS sequence"/>
</dbReference>
<dbReference type="RefSeq" id="WP_110522548.1">
    <property type="nucleotide sequence ID" value="NZ_QKOE01000001.1"/>
</dbReference>
<dbReference type="SUPFAM" id="SSF53474">
    <property type="entry name" value="alpha/beta-Hydrolases"/>
    <property type="match status" value="1"/>
</dbReference>
<keyword evidence="2" id="KW-0378">Hydrolase</keyword>
<protein>
    <submittedName>
        <fullName evidence="2">Hydrolase 1, exosortase A system-associated</fullName>
    </submittedName>
</protein>
<gene>
    <name evidence="2" type="ORF">DNK49_01555</name>
</gene>
<dbReference type="Gene3D" id="3.40.50.1820">
    <property type="entry name" value="alpha/beta hydrolase"/>
    <property type="match status" value="1"/>
</dbReference>
<dbReference type="EMBL" id="QKOE01000001">
    <property type="protein sequence ID" value="PZA18247.1"/>
    <property type="molecule type" value="Genomic_DNA"/>
</dbReference>
<dbReference type="GO" id="GO:0052689">
    <property type="term" value="F:carboxylic ester hydrolase activity"/>
    <property type="evidence" value="ECO:0007669"/>
    <property type="project" value="TreeGrafter"/>
</dbReference>
<dbReference type="Pfam" id="PF12146">
    <property type="entry name" value="Hydrolase_4"/>
    <property type="match status" value="1"/>
</dbReference>
<dbReference type="PANTHER" id="PTHR43265">
    <property type="entry name" value="ESTERASE ESTD"/>
    <property type="match status" value="1"/>
</dbReference>
<name>A0A323V0J6_9RHOO</name>
<dbReference type="InterPro" id="IPR022742">
    <property type="entry name" value="Hydrolase_4"/>
</dbReference>
<comment type="caution">
    <text evidence="2">The sequence shown here is derived from an EMBL/GenBank/DDBJ whole genome shotgun (WGS) entry which is preliminary data.</text>
</comment>
<sequence length="283" mass="31046">MSALAGYTESAFFFDCQGEALPAVVAVPEQPAETGVLVIVGGPQYRAGSHRQFVLLSRQVAAAGFACMRFDYRGMGDATGEARTFEQVDDDIRAAVDAFFVRQPALRRVVLWGLCDGASAACFYAHQDDRVAGLVLLNPWVKTDAGQARTMLKYYYVQRLLSLAFWKKLLSGGVSVGRSLGGLNQMVVTARKDDEGANTPLPTRMAQSLKRAGRPFLVMLSGRDYVAREFEQAVTDPAWADVPQVRNACHMADADHTFSSAKWRDEVARQTVNWLQALATKSI</sequence>
<dbReference type="InterPro" id="IPR053145">
    <property type="entry name" value="AB_hydrolase_Est10"/>
</dbReference>